<organism evidence="1 2">
    <name type="scientific">Rhizophagus irregularis</name>
    <dbReference type="NCBI Taxonomy" id="588596"/>
    <lineage>
        <taxon>Eukaryota</taxon>
        <taxon>Fungi</taxon>
        <taxon>Fungi incertae sedis</taxon>
        <taxon>Mucoromycota</taxon>
        <taxon>Glomeromycotina</taxon>
        <taxon>Glomeromycetes</taxon>
        <taxon>Glomerales</taxon>
        <taxon>Glomeraceae</taxon>
        <taxon>Rhizophagus</taxon>
    </lineage>
</organism>
<evidence type="ECO:0000313" key="2">
    <source>
        <dbReference type="Proteomes" id="UP000232722"/>
    </source>
</evidence>
<reference evidence="1 2" key="2">
    <citation type="submission" date="2017-09" db="EMBL/GenBank/DDBJ databases">
        <title>Extensive intraspecific genome diversity in a model arbuscular mycorrhizal fungus.</title>
        <authorList>
            <person name="Chen E.C."/>
            <person name="Morin E."/>
            <person name="Beaudet D."/>
            <person name="Noel J."/>
            <person name="Ndikumana S."/>
            <person name="Charron P."/>
            <person name="St-Onge C."/>
            <person name="Giorgi J."/>
            <person name="Grigoriev I.V."/>
            <person name="Roux C."/>
            <person name="Martin F.M."/>
            <person name="Corradi N."/>
        </authorList>
    </citation>
    <scope>NUCLEOTIDE SEQUENCE [LARGE SCALE GENOMIC DNA]</scope>
    <source>
        <strain evidence="1 2">A5</strain>
    </source>
</reference>
<sequence>GGGKILPNTFIFRFKKSICSTKLESIFIHLLVMLLPTSEKSRSEGTDVAQIPKYLRAIEAKIGNFFSCNFHHSRGSVFLPSSFISRYLSISSLLPAGSLGHA</sequence>
<dbReference type="Proteomes" id="UP000232722">
    <property type="component" value="Unassembled WGS sequence"/>
</dbReference>
<dbReference type="EMBL" id="LLXJ01010965">
    <property type="protein sequence ID" value="PKB92466.1"/>
    <property type="molecule type" value="Genomic_DNA"/>
</dbReference>
<protein>
    <submittedName>
        <fullName evidence="1">Uncharacterized protein</fullName>
    </submittedName>
</protein>
<gene>
    <name evidence="1" type="ORF">RhiirA5_12498</name>
</gene>
<reference evidence="1 2" key="1">
    <citation type="submission" date="2016-04" db="EMBL/GenBank/DDBJ databases">
        <title>Genome analyses suggest a sexual origin of heterokaryosis in a supposedly ancient asexual fungus.</title>
        <authorList>
            <person name="Ropars J."/>
            <person name="Sedzielewska K."/>
            <person name="Noel J."/>
            <person name="Charron P."/>
            <person name="Farinelli L."/>
            <person name="Marton T."/>
            <person name="Kruger M."/>
            <person name="Pelin A."/>
            <person name="Brachmann A."/>
            <person name="Corradi N."/>
        </authorList>
    </citation>
    <scope>NUCLEOTIDE SEQUENCE [LARGE SCALE GENOMIC DNA]</scope>
    <source>
        <strain evidence="1 2">A5</strain>
    </source>
</reference>
<feature type="non-terminal residue" evidence="1">
    <location>
        <position position="1"/>
    </location>
</feature>
<evidence type="ECO:0000313" key="1">
    <source>
        <dbReference type="EMBL" id="PKB92466.1"/>
    </source>
</evidence>
<accession>A0A2N0ND14</accession>
<proteinExistence type="predicted"/>
<comment type="caution">
    <text evidence="1">The sequence shown here is derived from an EMBL/GenBank/DDBJ whole genome shotgun (WGS) entry which is preliminary data.</text>
</comment>
<name>A0A2N0ND14_9GLOM</name>
<dbReference type="AlphaFoldDB" id="A0A2N0ND14"/>